<dbReference type="EMBL" id="CAJNOJ010000065">
    <property type="protein sequence ID" value="CAF1012612.1"/>
    <property type="molecule type" value="Genomic_DNA"/>
</dbReference>
<evidence type="ECO:0000313" key="1">
    <source>
        <dbReference type="EMBL" id="CAF1012612.1"/>
    </source>
</evidence>
<accession>A0A814HLV4</accession>
<reference evidence="1" key="1">
    <citation type="submission" date="2021-02" db="EMBL/GenBank/DDBJ databases">
        <authorList>
            <person name="Nowell W R."/>
        </authorList>
    </citation>
    <scope>NUCLEOTIDE SEQUENCE</scope>
</reference>
<evidence type="ECO:0000313" key="4">
    <source>
        <dbReference type="Proteomes" id="UP000663852"/>
    </source>
</evidence>
<dbReference type="Proteomes" id="UP000663828">
    <property type="component" value="Unassembled WGS sequence"/>
</dbReference>
<protein>
    <submittedName>
        <fullName evidence="1">Uncharacterized protein</fullName>
    </submittedName>
</protein>
<gene>
    <name evidence="1" type="ORF">EDS130_LOCUS15473</name>
    <name evidence="2" type="ORF">XAT740_LOCUS34938</name>
</gene>
<dbReference type="AlphaFoldDB" id="A0A814HLV4"/>
<dbReference type="Proteomes" id="UP000663852">
    <property type="component" value="Unassembled WGS sequence"/>
</dbReference>
<dbReference type="OrthoDB" id="10012186at2759"/>
<keyword evidence="3" id="KW-1185">Reference proteome</keyword>
<evidence type="ECO:0000313" key="2">
    <source>
        <dbReference type="EMBL" id="CAF1415929.1"/>
    </source>
</evidence>
<dbReference type="SUPFAM" id="SSF101898">
    <property type="entry name" value="NHL repeat"/>
    <property type="match status" value="1"/>
</dbReference>
<sequence length="199" mass="22914">MSYRGSRTLFNRSNLNVSISVTSVGSQCAIAAQSENLFVSSCDSPRSIRIYNDTIYGSQLLYVLNVTYYVRQVVFIRNYTWLLVINQYLNFIEFYSMNLQTNTFIYNYSVPVPYPIPWSLTNSQIVAQVAFDSCNRLWTVVYGYGIKIYDLMGQTLLASWSSVSTTLDTLLILDNYEIFLGDYDNNYILHYTPNLQCAL</sequence>
<dbReference type="EMBL" id="CAJNOR010003457">
    <property type="protein sequence ID" value="CAF1415929.1"/>
    <property type="molecule type" value="Genomic_DNA"/>
</dbReference>
<name>A0A814HLV4_ADIRI</name>
<proteinExistence type="predicted"/>
<comment type="caution">
    <text evidence="1">The sequence shown here is derived from an EMBL/GenBank/DDBJ whole genome shotgun (WGS) entry which is preliminary data.</text>
</comment>
<evidence type="ECO:0000313" key="3">
    <source>
        <dbReference type="Proteomes" id="UP000663828"/>
    </source>
</evidence>
<organism evidence="1 4">
    <name type="scientific">Adineta ricciae</name>
    <name type="common">Rotifer</name>
    <dbReference type="NCBI Taxonomy" id="249248"/>
    <lineage>
        <taxon>Eukaryota</taxon>
        <taxon>Metazoa</taxon>
        <taxon>Spiralia</taxon>
        <taxon>Gnathifera</taxon>
        <taxon>Rotifera</taxon>
        <taxon>Eurotatoria</taxon>
        <taxon>Bdelloidea</taxon>
        <taxon>Adinetida</taxon>
        <taxon>Adinetidae</taxon>
        <taxon>Adineta</taxon>
    </lineage>
</organism>